<comment type="caution">
    <text evidence="3">The sequence shown here is derived from an EMBL/GenBank/DDBJ whole genome shotgun (WGS) entry which is preliminary data.</text>
</comment>
<feature type="compositionally biased region" description="Low complexity" evidence="1">
    <location>
        <begin position="98"/>
        <end position="131"/>
    </location>
</feature>
<feature type="region of interest" description="Disordered" evidence="1">
    <location>
        <begin position="377"/>
        <end position="405"/>
    </location>
</feature>
<dbReference type="GO" id="GO:0030674">
    <property type="term" value="F:protein-macromolecule adaptor activity"/>
    <property type="evidence" value="ECO:0007669"/>
    <property type="project" value="TreeGrafter"/>
</dbReference>
<evidence type="ECO:0000313" key="4">
    <source>
        <dbReference type="Proteomes" id="UP000531561"/>
    </source>
</evidence>
<gene>
    <name evidence="3" type="ORF">Bfra_001689</name>
</gene>
<dbReference type="PANTHER" id="PTHR11188">
    <property type="entry name" value="ARRESTIN DOMAIN CONTAINING PROTEIN"/>
    <property type="match status" value="1"/>
</dbReference>
<feature type="compositionally biased region" description="Polar residues" evidence="1">
    <location>
        <begin position="377"/>
        <end position="393"/>
    </location>
</feature>
<accession>A0A8H6EM54</accession>
<dbReference type="InterPro" id="IPR014752">
    <property type="entry name" value="Arrestin-like_C"/>
</dbReference>
<dbReference type="Proteomes" id="UP000531561">
    <property type="component" value="Unassembled WGS sequence"/>
</dbReference>
<protein>
    <submittedName>
        <fullName evidence="3">Putative arrestin domain-containing protein</fullName>
    </submittedName>
</protein>
<dbReference type="EMBL" id="JABFCT010000003">
    <property type="protein sequence ID" value="KAF5877322.1"/>
    <property type="molecule type" value="Genomic_DNA"/>
</dbReference>
<dbReference type="GO" id="GO:0031625">
    <property type="term" value="F:ubiquitin protein ligase binding"/>
    <property type="evidence" value="ECO:0007669"/>
    <property type="project" value="TreeGrafter"/>
</dbReference>
<dbReference type="AlphaFoldDB" id="A0A8H6EM54"/>
<dbReference type="RefSeq" id="XP_037196268.1">
    <property type="nucleotide sequence ID" value="XM_037332114.1"/>
</dbReference>
<dbReference type="GeneID" id="59255806"/>
<dbReference type="Pfam" id="PF02752">
    <property type="entry name" value="Arrestin_C"/>
    <property type="match status" value="1"/>
</dbReference>
<feature type="compositionally biased region" description="Basic residues" evidence="1">
    <location>
        <begin position="40"/>
        <end position="49"/>
    </location>
</feature>
<feature type="domain" description="Arrestin C-terminal-like" evidence="2">
    <location>
        <begin position="483"/>
        <end position="702"/>
    </location>
</feature>
<dbReference type="GO" id="GO:0070086">
    <property type="term" value="P:ubiquitin-dependent endocytosis"/>
    <property type="evidence" value="ECO:0007669"/>
    <property type="project" value="TreeGrafter"/>
</dbReference>
<sequence>MTGQISIPYFTSRGTVYYNPPSFRADKTRNTTLPIPPCRPRQRRPHSIHITRLPAGFVPFDLRPPSSPPEPKKPSRTKSQLNKLASRESAKRVLGSVFSPFSSQPTSPTSSAASSTRSPSPQVSRSQSVRTNSGDRRSIFSRRAQSSSGLEAGSEGGIMTGPGPSNMEAVGIENRPLGSSQPDLDLSLRTSKPPPIANIGENEKPVASGNGVSVYVPFAEPIVYLTGLDHDGTTRNSESHNTLGILRGKVRLNVTKSAKIKSVTLTFRGKARTEWPEGMQYSIHLHILIKEAYNHTGLPPNRTETFQEDSLRTQVLPFFNALYEGSDVGYGTHCNYYLRDKSGTTSVTPLDSPSSGISTLLGARSRASTLMTSKETKRLSLQNNQSRSFQKGDSPNGPTPQQKGYKTFHPGVYEYTFELPIDNNSPETTKLPMASVVWQVETLVERAGAFRANLFGVKEVPVIRTPNIESLELVEPISISRNWDDQLHYDIMISGKSFPIGSKIPIAFKLTPLAKVQIHKIRIYVTESIDYHNNSGDITRKDKQQKKLLLFEKLANQDPSKEFRNSELRVLRGGELSVAERAHARATAQRERERMARQLGTTPEPLPEESNNILGDIDLGLDHFAGPTELEMSVQLPTCEMMKKDESKRLHHDCSWKNARVHHWFKIAMRISRKDPDDPTGKKRRHFEISIDSPFTILSCHASQMQMALPAYCDLGGPSVRSQNERQCGCPNAASVENPPITSASRASSLDNLRQSLGQSTIARPETAQLLTRPPQAHLAMNTAVQRPIHMLRNPSFAAPEYEADEPPPPMPTPPPMYDHVVGTPSVDGLADYFTRLADYEEEDHTDDEDVQRASNRGRVNVVNPNTPGGRIARSMDINRDFMFNAAALNNRMNRGEAAGRGA</sequence>
<dbReference type="InterPro" id="IPR011022">
    <property type="entry name" value="Arrestin_C-like"/>
</dbReference>
<dbReference type="OrthoDB" id="2238745at2759"/>
<evidence type="ECO:0000313" key="3">
    <source>
        <dbReference type="EMBL" id="KAF5877322.1"/>
    </source>
</evidence>
<feature type="region of interest" description="Disordered" evidence="1">
    <location>
        <begin position="21"/>
        <end position="204"/>
    </location>
</feature>
<reference evidence="3 4" key="1">
    <citation type="journal article" date="2020" name="Phytopathology">
        <title>A high-quality genome resource of Botrytis fragariae, a new and rapidly spreading fungal pathogen causing strawberry gray mold in the U.S.A.</title>
        <authorList>
            <person name="Wu Y."/>
            <person name="Saski C.A."/>
            <person name="Schnabel G."/>
            <person name="Xiao S."/>
            <person name="Hu M."/>
        </authorList>
    </citation>
    <scope>NUCLEOTIDE SEQUENCE [LARGE SCALE GENOMIC DNA]</scope>
    <source>
        <strain evidence="3 4">BVB16</strain>
    </source>
</reference>
<feature type="region of interest" description="Disordered" evidence="1">
    <location>
        <begin position="842"/>
        <end position="872"/>
    </location>
</feature>
<dbReference type="Gene3D" id="2.60.40.640">
    <property type="match status" value="1"/>
</dbReference>
<evidence type="ECO:0000256" key="1">
    <source>
        <dbReference type="SAM" id="MobiDB-lite"/>
    </source>
</evidence>
<keyword evidence="4" id="KW-1185">Reference proteome</keyword>
<proteinExistence type="predicted"/>
<dbReference type="InterPro" id="IPR050357">
    <property type="entry name" value="Arrestin_domain-protein"/>
</dbReference>
<organism evidence="3 4">
    <name type="scientific">Botrytis fragariae</name>
    <dbReference type="NCBI Taxonomy" id="1964551"/>
    <lineage>
        <taxon>Eukaryota</taxon>
        <taxon>Fungi</taxon>
        <taxon>Dikarya</taxon>
        <taxon>Ascomycota</taxon>
        <taxon>Pezizomycotina</taxon>
        <taxon>Leotiomycetes</taxon>
        <taxon>Helotiales</taxon>
        <taxon>Sclerotiniaceae</taxon>
        <taxon>Botrytis</taxon>
    </lineage>
</organism>
<dbReference type="SMART" id="SM01017">
    <property type="entry name" value="Arrestin_C"/>
    <property type="match status" value="1"/>
</dbReference>
<name>A0A8H6EM54_9HELO</name>
<feature type="region of interest" description="Disordered" evidence="1">
    <location>
        <begin position="726"/>
        <end position="745"/>
    </location>
</feature>
<evidence type="ECO:0000259" key="2">
    <source>
        <dbReference type="SMART" id="SM01017"/>
    </source>
</evidence>
<dbReference type="GO" id="GO:0005829">
    <property type="term" value="C:cytosol"/>
    <property type="evidence" value="ECO:0007669"/>
    <property type="project" value="TreeGrafter"/>
</dbReference>
<dbReference type="PANTHER" id="PTHR11188:SF174">
    <property type="entry name" value="ARRESTIN-RELATED TRAFFICKING ADAPTER 10-RELATED"/>
    <property type="match status" value="1"/>
</dbReference>